<gene>
    <name evidence="8" type="ORF">BUALT_Bualt02G0145500</name>
</gene>
<dbReference type="InterPro" id="IPR000719">
    <property type="entry name" value="Prot_kinase_dom"/>
</dbReference>
<evidence type="ECO:0000259" key="7">
    <source>
        <dbReference type="PROSITE" id="PS50011"/>
    </source>
</evidence>
<feature type="binding site" evidence="5">
    <location>
        <position position="60"/>
    </location>
    <ligand>
        <name>ATP</name>
        <dbReference type="ChEBI" id="CHEBI:30616"/>
    </ligand>
</feature>
<keyword evidence="9" id="KW-1185">Reference proteome</keyword>
<dbReference type="AlphaFoldDB" id="A0AAV6Y0A0"/>
<sequence length="333" mass="36828">MLQIVFLQSIVKKLKKPDKRMTWKRGERLGFGSFGSVHVVVNDDDSSPPLNGGDCGMAVKSAEISISKTLKKEAALLPQFKGCPHIIRCFGADESHENGSTIYNVFLEYAPGGSLANLIKNSKIHGGLSENQIKTHVKSLLLGLSFIHSSGYIHRDIKPDNILLDGNGNAKIADFGLAKKYGIKKSDKNKRRKGFVGTILYMAPEIIREGIYEPPVDIWALGCTVVEMMTGKPLWDFPNPEPCAVIFKIGSGSPEIPKGLSEEAEDFVRKCLIMDPEKRWTAEMLLYHPFVMLMEEEKSIPCSVSNERELIRAPYVIKSPCNGGSKNWAIGCC</sequence>
<dbReference type="CDD" id="cd06606">
    <property type="entry name" value="STKc_MAPKKK"/>
    <property type="match status" value="1"/>
</dbReference>
<evidence type="ECO:0000256" key="4">
    <source>
        <dbReference type="ARBA" id="ARBA00022840"/>
    </source>
</evidence>
<dbReference type="Gene3D" id="1.10.510.10">
    <property type="entry name" value="Transferase(Phosphotransferase) domain 1"/>
    <property type="match status" value="1"/>
</dbReference>
<accession>A0AAV6Y0A0</accession>
<dbReference type="InterPro" id="IPR052751">
    <property type="entry name" value="Plant_MAPKKK"/>
</dbReference>
<reference evidence="8" key="1">
    <citation type="submission" date="2019-10" db="EMBL/GenBank/DDBJ databases">
        <authorList>
            <person name="Zhang R."/>
            <person name="Pan Y."/>
            <person name="Wang J."/>
            <person name="Ma R."/>
            <person name="Yu S."/>
        </authorList>
    </citation>
    <scope>NUCLEOTIDE SEQUENCE</scope>
    <source>
        <strain evidence="8">LA-IB0</strain>
        <tissue evidence="8">Leaf</tissue>
    </source>
</reference>
<dbReference type="GO" id="GO:0004674">
    <property type="term" value="F:protein serine/threonine kinase activity"/>
    <property type="evidence" value="ECO:0007669"/>
    <property type="project" value="UniProtKB-KW"/>
</dbReference>
<dbReference type="GO" id="GO:0005524">
    <property type="term" value="F:ATP binding"/>
    <property type="evidence" value="ECO:0007669"/>
    <property type="project" value="UniProtKB-UniRule"/>
</dbReference>
<evidence type="ECO:0000256" key="3">
    <source>
        <dbReference type="ARBA" id="ARBA00022777"/>
    </source>
</evidence>
<keyword evidence="4 5" id="KW-0067">ATP-binding</keyword>
<dbReference type="InterPro" id="IPR017441">
    <property type="entry name" value="Protein_kinase_ATP_BS"/>
</dbReference>
<evidence type="ECO:0000256" key="1">
    <source>
        <dbReference type="ARBA" id="ARBA00022679"/>
    </source>
</evidence>
<dbReference type="PROSITE" id="PS00107">
    <property type="entry name" value="PROTEIN_KINASE_ATP"/>
    <property type="match status" value="1"/>
</dbReference>
<evidence type="ECO:0000313" key="8">
    <source>
        <dbReference type="EMBL" id="KAG8388631.1"/>
    </source>
</evidence>
<comment type="caution">
    <text evidence="8">The sequence shown here is derived from an EMBL/GenBank/DDBJ whole genome shotgun (WGS) entry which is preliminary data.</text>
</comment>
<evidence type="ECO:0000256" key="5">
    <source>
        <dbReference type="PROSITE-ProRule" id="PRU10141"/>
    </source>
</evidence>
<dbReference type="SUPFAM" id="SSF56112">
    <property type="entry name" value="Protein kinase-like (PK-like)"/>
    <property type="match status" value="1"/>
</dbReference>
<keyword evidence="2 5" id="KW-0547">Nucleotide-binding</keyword>
<dbReference type="PANTHER" id="PTHR48011:SF31">
    <property type="entry name" value="MITOGEN-ACTIVATED PROTEIN KINASE KINASE KINASE 2-LIKE"/>
    <property type="match status" value="1"/>
</dbReference>
<proteinExistence type="inferred from homology"/>
<protein>
    <recommendedName>
        <fullName evidence="7">Protein kinase domain-containing protein</fullName>
    </recommendedName>
</protein>
<evidence type="ECO:0000256" key="2">
    <source>
        <dbReference type="ARBA" id="ARBA00022741"/>
    </source>
</evidence>
<organism evidence="8 9">
    <name type="scientific">Buddleja alternifolia</name>
    <dbReference type="NCBI Taxonomy" id="168488"/>
    <lineage>
        <taxon>Eukaryota</taxon>
        <taxon>Viridiplantae</taxon>
        <taxon>Streptophyta</taxon>
        <taxon>Embryophyta</taxon>
        <taxon>Tracheophyta</taxon>
        <taxon>Spermatophyta</taxon>
        <taxon>Magnoliopsida</taxon>
        <taxon>eudicotyledons</taxon>
        <taxon>Gunneridae</taxon>
        <taxon>Pentapetalae</taxon>
        <taxon>asterids</taxon>
        <taxon>lamiids</taxon>
        <taxon>Lamiales</taxon>
        <taxon>Scrophulariaceae</taxon>
        <taxon>Buddlejeae</taxon>
        <taxon>Buddleja</taxon>
    </lineage>
</organism>
<dbReference type="PROSITE" id="PS00108">
    <property type="entry name" value="PROTEIN_KINASE_ST"/>
    <property type="match status" value="1"/>
</dbReference>
<keyword evidence="1" id="KW-0808">Transferase</keyword>
<keyword evidence="3" id="KW-0418">Kinase</keyword>
<dbReference type="InterPro" id="IPR008271">
    <property type="entry name" value="Ser/Thr_kinase_AS"/>
</dbReference>
<comment type="similarity">
    <text evidence="6">Belongs to the protein kinase superfamily.</text>
</comment>
<evidence type="ECO:0000313" key="9">
    <source>
        <dbReference type="Proteomes" id="UP000826271"/>
    </source>
</evidence>
<dbReference type="Pfam" id="PF00069">
    <property type="entry name" value="Pkinase"/>
    <property type="match status" value="1"/>
</dbReference>
<dbReference type="GO" id="GO:0007165">
    <property type="term" value="P:signal transduction"/>
    <property type="evidence" value="ECO:0007669"/>
    <property type="project" value="TreeGrafter"/>
</dbReference>
<dbReference type="SMART" id="SM00220">
    <property type="entry name" value="S_TKc"/>
    <property type="match status" value="1"/>
</dbReference>
<dbReference type="PANTHER" id="PTHR48011">
    <property type="entry name" value="CCR4-NOT TRANSCRIPTIONAL COMPLEX SUBUNIT CAF120-RELATED"/>
    <property type="match status" value="1"/>
</dbReference>
<dbReference type="InterPro" id="IPR011009">
    <property type="entry name" value="Kinase-like_dom_sf"/>
</dbReference>
<keyword evidence="6" id="KW-0723">Serine/threonine-protein kinase</keyword>
<evidence type="ECO:0000256" key="6">
    <source>
        <dbReference type="RuleBase" id="RU000304"/>
    </source>
</evidence>
<name>A0AAV6Y0A0_9LAMI</name>
<dbReference type="EMBL" id="WHWC01000002">
    <property type="protein sequence ID" value="KAG8388631.1"/>
    <property type="molecule type" value="Genomic_DNA"/>
</dbReference>
<dbReference type="PROSITE" id="PS50011">
    <property type="entry name" value="PROTEIN_KINASE_DOM"/>
    <property type="match status" value="1"/>
</dbReference>
<dbReference type="Proteomes" id="UP000826271">
    <property type="component" value="Unassembled WGS sequence"/>
</dbReference>
<feature type="domain" description="Protein kinase" evidence="7">
    <location>
        <begin position="23"/>
        <end position="291"/>
    </location>
</feature>